<dbReference type="Pfam" id="PF13499">
    <property type="entry name" value="EF-hand_7"/>
    <property type="match status" value="1"/>
</dbReference>
<sequence length="175" mass="19399">MKTTSKIAIIITGIAVSATAVASAYADGGPRGKMRGERQHYGQNMRGDGPGLMFQRADKDNSGTVTLEEFAAVSPLPFADADADGDGNIDAEELAARMEREMLRRRAERMIERFDTDNDGKVSVAEIENHRNEMFARLDVDESGEIEEDEMRSLRGDGPRRGGDRDFRHHRSGRN</sequence>
<feature type="chain" id="PRO_5026743962" evidence="2">
    <location>
        <begin position="23"/>
        <end position="175"/>
    </location>
</feature>
<dbReference type="PROSITE" id="PS50222">
    <property type="entry name" value="EF_HAND_2"/>
    <property type="match status" value="1"/>
</dbReference>
<dbReference type="PROSITE" id="PS00018">
    <property type="entry name" value="EF_HAND_1"/>
    <property type="match status" value="2"/>
</dbReference>
<dbReference type="GO" id="GO:0005509">
    <property type="term" value="F:calcium ion binding"/>
    <property type="evidence" value="ECO:0007669"/>
    <property type="project" value="InterPro"/>
</dbReference>
<proteinExistence type="predicted"/>
<evidence type="ECO:0000256" key="2">
    <source>
        <dbReference type="SAM" id="SignalP"/>
    </source>
</evidence>
<reference evidence="4 5" key="1">
    <citation type="submission" date="2020-06" db="EMBL/GenBank/DDBJ databases">
        <title>Oricola thermophila sp. nov. isolated from a tidal sediments.</title>
        <authorList>
            <person name="Kwon K.K."/>
            <person name="Yang S.-H."/>
            <person name="Park M.-J."/>
        </authorList>
    </citation>
    <scope>NUCLEOTIDE SEQUENCE [LARGE SCALE GENOMIC DNA]</scope>
    <source>
        <strain evidence="4 5">MEBiC13590</strain>
    </source>
</reference>
<feature type="compositionally biased region" description="Acidic residues" evidence="1">
    <location>
        <begin position="141"/>
        <end position="150"/>
    </location>
</feature>
<evidence type="ECO:0000259" key="3">
    <source>
        <dbReference type="PROSITE" id="PS50222"/>
    </source>
</evidence>
<dbReference type="SMART" id="SM00054">
    <property type="entry name" value="EFh"/>
    <property type="match status" value="3"/>
</dbReference>
<dbReference type="SUPFAM" id="SSF47473">
    <property type="entry name" value="EF-hand"/>
    <property type="match status" value="1"/>
</dbReference>
<dbReference type="RefSeq" id="WP_175276502.1">
    <property type="nucleotide sequence ID" value="NZ_CP054836.1"/>
</dbReference>
<accession>A0A6N1VHH5</accession>
<gene>
    <name evidence="4" type="ORF">HTY61_09195</name>
</gene>
<dbReference type="AlphaFoldDB" id="A0A6N1VHH5"/>
<protein>
    <submittedName>
        <fullName evidence="4">EF-hand domain-containing protein</fullName>
    </submittedName>
</protein>
<dbReference type="Pfam" id="PF13202">
    <property type="entry name" value="EF-hand_5"/>
    <property type="match status" value="2"/>
</dbReference>
<keyword evidence="5" id="KW-1185">Reference proteome</keyword>
<feature type="compositionally biased region" description="Basic and acidic residues" evidence="1">
    <location>
        <begin position="151"/>
        <end position="167"/>
    </location>
</feature>
<name>A0A6N1VHH5_9HYPH</name>
<organism evidence="4 5">
    <name type="scientific">Oricola thermophila</name>
    <dbReference type="NCBI Taxonomy" id="2742145"/>
    <lineage>
        <taxon>Bacteria</taxon>
        <taxon>Pseudomonadati</taxon>
        <taxon>Pseudomonadota</taxon>
        <taxon>Alphaproteobacteria</taxon>
        <taxon>Hyphomicrobiales</taxon>
        <taxon>Ahrensiaceae</taxon>
        <taxon>Oricola</taxon>
    </lineage>
</organism>
<feature type="region of interest" description="Disordered" evidence="1">
    <location>
        <begin position="134"/>
        <end position="175"/>
    </location>
</feature>
<keyword evidence="2" id="KW-0732">Signal</keyword>
<dbReference type="KEGG" id="orm:HTY61_09195"/>
<dbReference type="Gene3D" id="1.10.238.10">
    <property type="entry name" value="EF-hand"/>
    <property type="match status" value="2"/>
</dbReference>
<dbReference type="EMBL" id="CP054836">
    <property type="protein sequence ID" value="QKV18609.1"/>
    <property type="molecule type" value="Genomic_DNA"/>
</dbReference>
<dbReference type="Proteomes" id="UP000509367">
    <property type="component" value="Chromosome"/>
</dbReference>
<dbReference type="InterPro" id="IPR002048">
    <property type="entry name" value="EF_hand_dom"/>
</dbReference>
<evidence type="ECO:0000313" key="4">
    <source>
        <dbReference type="EMBL" id="QKV18609.1"/>
    </source>
</evidence>
<evidence type="ECO:0000256" key="1">
    <source>
        <dbReference type="SAM" id="MobiDB-lite"/>
    </source>
</evidence>
<evidence type="ECO:0000313" key="5">
    <source>
        <dbReference type="Proteomes" id="UP000509367"/>
    </source>
</evidence>
<dbReference type="InterPro" id="IPR011992">
    <property type="entry name" value="EF-hand-dom_pair"/>
</dbReference>
<dbReference type="InterPro" id="IPR018247">
    <property type="entry name" value="EF_Hand_1_Ca_BS"/>
</dbReference>
<feature type="domain" description="EF-hand" evidence="3">
    <location>
        <begin position="102"/>
        <end position="137"/>
    </location>
</feature>
<feature type="signal peptide" evidence="2">
    <location>
        <begin position="1"/>
        <end position="22"/>
    </location>
</feature>